<dbReference type="EMBL" id="AP019799">
    <property type="protein sequence ID" value="BBL91826.1"/>
    <property type="molecule type" value="Genomic_DNA"/>
</dbReference>
<proteinExistence type="predicted"/>
<protein>
    <recommendedName>
        <fullName evidence="4">Phage protein</fullName>
    </recommendedName>
</protein>
<evidence type="ECO:0000313" key="3">
    <source>
        <dbReference type="Proteomes" id="UP000315115"/>
    </source>
</evidence>
<feature type="chain" id="PRO_5022164829" description="Phage protein" evidence="1">
    <location>
        <begin position="35"/>
        <end position="105"/>
    </location>
</feature>
<dbReference type="PROSITE" id="PS51257">
    <property type="entry name" value="PROKAR_LIPOPROTEIN"/>
    <property type="match status" value="1"/>
</dbReference>
<dbReference type="InterPro" id="IPR058979">
    <property type="entry name" value="LysC-like"/>
</dbReference>
<evidence type="ECO:0008006" key="4">
    <source>
        <dbReference type="Google" id="ProtNLM"/>
    </source>
</evidence>
<sequence>MRQSYVKTLISLLTNCKTLNATFLLLLLSGCANRTEVTATEVEYRLPPAGMLLPCPKPFVNGTWPKALTEDIPKLKHALNECDSQITDYLNWRAEHEQTKRENHD</sequence>
<evidence type="ECO:0000256" key="1">
    <source>
        <dbReference type="SAM" id="SignalP"/>
    </source>
</evidence>
<evidence type="ECO:0000313" key="2">
    <source>
        <dbReference type="EMBL" id="BBL91826.1"/>
    </source>
</evidence>
<feature type="signal peptide" evidence="1">
    <location>
        <begin position="1"/>
        <end position="34"/>
    </location>
</feature>
<dbReference type="Proteomes" id="UP000315115">
    <property type="component" value="Chromosome 2"/>
</dbReference>
<reference evidence="3" key="1">
    <citation type="submission" date="2019-07" db="EMBL/GenBank/DDBJ databases">
        <title>Complete Genome Sequences of Vibrion rotiferianus strain AM7.</title>
        <authorList>
            <person name="Miyazaki K."/>
            <person name="Wiseschart A."/>
            <person name="Pootanakit K."/>
            <person name="Ishimori K."/>
            <person name="Kitahara K."/>
        </authorList>
    </citation>
    <scope>NUCLEOTIDE SEQUENCE [LARGE SCALE GENOMIC DNA]</scope>
    <source>
        <strain evidence="3">AM7</strain>
    </source>
</reference>
<gene>
    <name evidence="2" type="ORF">VroAM7_44790</name>
</gene>
<keyword evidence="1" id="KW-0732">Signal</keyword>
<dbReference type="Pfam" id="PF23793">
    <property type="entry name" value="LysC"/>
    <property type="match status" value="1"/>
</dbReference>
<accession>A0A510IHB0</accession>
<name>A0A510IHB0_9VIBR</name>
<organism evidence="2 3">
    <name type="scientific">Vibrio rotiferianus</name>
    <dbReference type="NCBI Taxonomy" id="190895"/>
    <lineage>
        <taxon>Bacteria</taxon>
        <taxon>Pseudomonadati</taxon>
        <taxon>Pseudomonadota</taxon>
        <taxon>Gammaproteobacteria</taxon>
        <taxon>Vibrionales</taxon>
        <taxon>Vibrionaceae</taxon>
        <taxon>Vibrio</taxon>
    </lineage>
</organism>
<dbReference type="AlphaFoldDB" id="A0A510IHB0"/>